<accession>A5G4M4</accession>
<organism evidence="1 2">
    <name type="scientific">Geotalea uraniireducens (strain Rf4)</name>
    <name type="common">Geobacter uraniireducens</name>
    <dbReference type="NCBI Taxonomy" id="351605"/>
    <lineage>
        <taxon>Bacteria</taxon>
        <taxon>Pseudomonadati</taxon>
        <taxon>Thermodesulfobacteriota</taxon>
        <taxon>Desulfuromonadia</taxon>
        <taxon>Geobacterales</taxon>
        <taxon>Geobacteraceae</taxon>
        <taxon>Geotalea</taxon>
    </lineage>
</organism>
<reference evidence="1 2" key="1">
    <citation type="submission" date="2007-05" db="EMBL/GenBank/DDBJ databases">
        <title>Complete sequence of Geobacter uraniireducens Rf4.</title>
        <authorList>
            <consortium name="US DOE Joint Genome Institute"/>
            <person name="Copeland A."/>
            <person name="Lucas S."/>
            <person name="Lapidus A."/>
            <person name="Barry K."/>
            <person name="Detter J.C."/>
            <person name="Glavina del Rio T."/>
            <person name="Hammon N."/>
            <person name="Israni S."/>
            <person name="Dalin E."/>
            <person name="Tice H."/>
            <person name="Pitluck S."/>
            <person name="Chertkov O."/>
            <person name="Brettin T."/>
            <person name="Bruce D."/>
            <person name="Han C."/>
            <person name="Schmutz J."/>
            <person name="Larimer F."/>
            <person name="Land M."/>
            <person name="Hauser L."/>
            <person name="Kyrpides N."/>
            <person name="Mikhailova N."/>
            <person name="Shelobolina E."/>
            <person name="Aklujkar M."/>
            <person name="Lovley D."/>
            <person name="Richardson P."/>
        </authorList>
    </citation>
    <scope>NUCLEOTIDE SEQUENCE [LARGE SCALE GENOMIC DNA]</scope>
    <source>
        <strain evidence="2">ATCC BAA-1134 / JCM 13001 / Rf4</strain>
    </source>
</reference>
<dbReference type="OrthoDB" id="194934at2"/>
<dbReference type="SUPFAM" id="SSF53254">
    <property type="entry name" value="Phosphoglycerate mutase-like"/>
    <property type="match status" value="1"/>
</dbReference>
<gene>
    <name evidence="1" type="ordered locus">Gura_2564</name>
</gene>
<dbReference type="Gene3D" id="3.40.50.1240">
    <property type="entry name" value="Phosphoglycerate mutase-like"/>
    <property type="match status" value="1"/>
</dbReference>
<sequence>MKLIIVRHAAAIEKTSSVAEEYRYLPPEGREFFRKTARTMSKKGVNPSLILTSPLLRAVQTADILAETISYIGPLVVADELMPGFDKTALQSLLNTFQPLKELVIVGHEPDLSLLIASFLSLPGGFNFRKGAAVKLSIDTAALNAPAAFKWLAVGKKLITDEIDAFV</sequence>
<dbReference type="EMBL" id="CP000698">
    <property type="protein sequence ID" value="ABQ26742.1"/>
    <property type="molecule type" value="Genomic_DNA"/>
</dbReference>
<dbReference type="Pfam" id="PF00300">
    <property type="entry name" value="His_Phos_1"/>
    <property type="match status" value="1"/>
</dbReference>
<dbReference type="InterPro" id="IPR029033">
    <property type="entry name" value="His_PPase_superfam"/>
</dbReference>
<dbReference type="AlphaFoldDB" id="A5G4M4"/>
<dbReference type="HOGENOM" id="CLU_084603_3_3_7"/>
<protein>
    <submittedName>
        <fullName evidence="1">Putative phosphohistidine phosphatase, SixA</fullName>
    </submittedName>
</protein>
<dbReference type="CDD" id="cd07067">
    <property type="entry name" value="HP_PGM_like"/>
    <property type="match status" value="1"/>
</dbReference>
<evidence type="ECO:0000313" key="2">
    <source>
        <dbReference type="Proteomes" id="UP000006695"/>
    </source>
</evidence>
<evidence type="ECO:0000313" key="1">
    <source>
        <dbReference type="EMBL" id="ABQ26742.1"/>
    </source>
</evidence>
<dbReference type="InterPro" id="IPR013078">
    <property type="entry name" value="His_Pase_superF_clade-1"/>
</dbReference>
<dbReference type="RefSeq" id="WP_011939420.1">
    <property type="nucleotide sequence ID" value="NC_009483.1"/>
</dbReference>
<proteinExistence type="predicted"/>
<dbReference type="Proteomes" id="UP000006695">
    <property type="component" value="Chromosome"/>
</dbReference>
<keyword evidence="2" id="KW-1185">Reference proteome</keyword>
<dbReference type="KEGG" id="gur:Gura_2564"/>
<dbReference type="STRING" id="351605.Gura_2564"/>
<name>A5G4M4_GEOUR</name>